<dbReference type="InterPro" id="IPR010737">
    <property type="entry name" value="4-carb_acid_sugar_kinase_N"/>
</dbReference>
<dbReference type="RefSeq" id="WP_307408204.1">
    <property type="nucleotide sequence ID" value="NZ_JAUSTW010000004.1"/>
</dbReference>
<comment type="similarity">
    <text evidence="1">Belongs to the four-carbon acid sugar kinase family.</text>
</comment>
<keyword evidence="10" id="KW-1185">Reference proteome</keyword>
<evidence type="ECO:0000259" key="8">
    <source>
        <dbReference type="Pfam" id="PF17042"/>
    </source>
</evidence>
<evidence type="ECO:0000256" key="4">
    <source>
        <dbReference type="ARBA" id="ARBA00022777"/>
    </source>
</evidence>
<keyword evidence="4" id="KW-0418">Kinase</keyword>
<proteinExistence type="inferred from homology"/>
<dbReference type="Gene3D" id="3.40.980.20">
    <property type="entry name" value="Four-carbon acid sugar kinase, nucleotide binding domain"/>
    <property type="match status" value="1"/>
</dbReference>
<organism evidence="9 10">
    <name type="scientific">Neobacillus ginsengisoli</name>
    <dbReference type="NCBI Taxonomy" id="904295"/>
    <lineage>
        <taxon>Bacteria</taxon>
        <taxon>Bacillati</taxon>
        <taxon>Bacillota</taxon>
        <taxon>Bacilli</taxon>
        <taxon>Bacillales</taxon>
        <taxon>Bacillaceae</taxon>
        <taxon>Neobacillus</taxon>
    </lineage>
</organism>
<evidence type="ECO:0000256" key="1">
    <source>
        <dbReference type="ARBA" id="ARBA00005715"/>
    </source>
</evidence>
<evidence type="ECO:0000256" key="2">
    <source>
        <dbReference type="ARBA" id="ARBA00022679"/>
    </source>
</evidence>
<evidence type="ECO:0000259" key="7">
    <source>
        <dbReference type="Pfam" id="PF07005"/>
    </source>
</evidence>
<protein>
    <submittedName>
        <fullName evidence="9">Uncharacterized protein YgbK (DUF1537 family)</fullName>
    </submittedName>
</protein>
<evidence type="ECO:0000256" key="5">
    <source>
        <dbReference type="ARBA" id="ARBA00022840"/>
    </source>
</evidence>
<comment type="caution">
    <text evidence="9">The sequence shown here is derived from an EMBL/GenBank/DDBJ whole genome shotgun (WGS) entry which is preliminary data.</text>
</comment>
<reference evidence="9 10" key="1">
    <citation type="submission" date="2023-07" db="EMBL/GenBank/DDBJ databases">
        <title>Genomic Encyclopedia of Type Strains, Phase IV (KMG-IV): sequencing the most valuable type-strain genomes for metagenomic binning, comparative biology and taxonomic classification.</title>
        <authorList>
            <person name="Goeker M."/>
        </authorList>
    </citation>
    <scope>NUCLEOTIDE SEQUENCE [LARGE SCALE GENOMIC DNA]</scope>
    <source>
        <strain evidence="9 10">DSM 27594</strain>
    </source>
</reference>
<gene>
    <name evidence="9" type="ORF">J2S10_002542</name>
</gene>
<keyword evidence="2" id="KW-0808">Transferase</keyword>
<dbReference type="InterPro" id="IPR042213">
    <property type="entry name" value="NBD_C_sf"/>
</dbReference>
<name>A0ABT9XUV9_9BACI</name>
<keyword evidence="5" id="KW-0067">ATP-binding</keyword>
<evidence type="ECO:0000256" key="3">
    <source>
        <dbReference type="ARBA" id="ARBA00022741"/>
    </source>
</evidence>
<dbReference type="InterPro" id="IPR031475">
    <property type="entry name" value="NBD_C"/>
</dbReference>
<feature type="domain" description="Four-carbon acid sugar kinase nucleotide binding" evidence="8">
    <location>
        <begin position="252"/>
        <end position="421"/>
    </location>
</feature>
<keyword evidence="6" id="KW-0119">Carbohydrate metabolism</keyword>
<evidence type="ECO:0000313" key="9">
    <source>
        <dbReference type="EMBL" id="MDQ0199360.1"/>
    </source>
</evidence>
<evidence type="ECO:0000313" key="10">
    <source>
        <dbReference type="Proteomes" id="UP001224122"/>
    </source>
</evidence>
<dbReference type="Pfam" id="PF07005">
    <property type="entry name" value="SBD_N"/>
    <property type="match status" value="1"/>
</dbReference>
<feature type="domain" description="Four-carbon acid sugar kinase N-terminal" evidence="7">
    <location>
        <begin position="4"/>
        <end position="230"/>
    </location>
</feature>
<dbReference type="Proteomes" id="UP001224122">
    <property type="component" value="Unassembled WGS sequence"/>
</dbReference>
<dbReference type="Pfam" id="PF17042">
    <property type="entry name" value="NBD_C"/>
    <property type="match status" value="1"/>
</dbReference>
<accession>A0ABT9XUV9</accession>
<dbReference type="EMBL" id="JAUSTW010000004">
    <property type="protein sequence ID" value="MDQ0199360.1"/>
    <property type="molecule type" value="Genomic_DNA"/>
</dbReference>
<dbReference type="SUPFAM" id="SSF142764">
    <property type="entry name" value="YgbK-like"/>
    <property type="match status" value="1"/>
</dbReference>
<dbReference type="InterPro" id="IPR037051">
    <property type="entry name" value="4-carb_acid_sugar_kinase_N_sf"/>
</dbReference>
<dbReference type="Gene3D" id="3.40.50.10840">
    <property type="entry name" value="Putative sugar-binding, N-terminal domain"/>
    <property type="match status" value="1"/>
</dbReference>
<sequence>MVKLAVIADDLTGANDTGVQFAKKCLDTTVLFSDTQLEAPHLTSDIIVLNSESRALNSQKAYEAVCTLSEQLKKQGIKKVLKKIDSTMRGNVGTEIDAVMDVFKFKTSFLVPAFPKSERITVYGKHYVYGVPLEETEIANDPTCPVNESYLPKLVQEQSKRKVELISLEDVKKGKRHLAEIMNQLTSGEDSKIVVVDATTEEELKTIVKAAQFLKENVLWVGSAGIAYHLCSTEQRREPFRKGQDSNRLPVLVVAGSVTSVTYLQVQELKRQKKIGEIVISPEKFLDDHMRTQEIERVVKEGQELLLKGDLVIVTNRSSEAIDRVRAIQHSLGLTNFEASSAIAQSMGLIAGLLIESRNISGAVLTGGDIAGATCKVLNGKGIRVIGEVEDGLPYGKVFGGFFDGLPLVTKAGAFGTEHALVKALQTLTEIHDEQETIYWCRSCNEINGNESATVKHTHVSPS</sequence>
<keyword evidence="3" id="KW-0547">Nucleotide-binding</keyword>
<evidence type="ECO:0000256" key="6">
    <source>
        <dbReference type="ARBA" id="ARBA00023277"/>
    </source>
</evidence>